<dbReference type="AlphaFoldDB" id="A0A811MQ65"/>
<feature type="compositionally biased region" description="Low complexity" evidence="1">
    <location>
        <begin position="14"/>
        <end position="28"/>
    </location>
</feature>
<evidence type="ECO:0000313" key="3">
    <source>
        <dbReference type="Proteomes" id="UP000604825"/>
    </source>
</evidence>
<dbReference type="Proteomes" id="UP000604825">
    <property type="component" value="Unassembled WGS sequence"/>
</dbReference>
<proteinExistence type="predicted"/>
<evidence type="ECO:0000313" key="2">
    <source>
        <dbReference type="EMBL" id="CAD6210738.1"/>
    </source>
</evidence>
<evidence type="ECO:0000256" key="1">
    <source>
        <dbReference type="SAM" id="MobiDB-lite"/>
    </source>
</evidence>
<accession>A0A811MQ65</accession>
<gene>
    <name evidence="2" type="ORF">NCGR_LOCUS6784</name>
</gene>
<keyword evidence="3" id="KW-1185">Reference proteome</keyword>
<organism evidence="2 3">
    <name type="scientific">Miscanthus lutarioriparius</name>
    <dbReference type="NCBI Taxonomy" id="422564"/>
    <lineage>
        <taxon>Eukaryota</taxon>
        <taxon>Viridiplantae</taxon>
        <taxon>Streptophyta</taxon>
        <taxon>Embryophyta</taxon>
        <taxon>Tracheophyta</taxon>
        <taxon>Spermatophyta</taxon>
        <taxon>Magnoliopsida</taxon>
        <taxon>Liliopsida</taxon>
        <taxon>Poales</taxon>
        <taxon>Poaceae</taxon>
        <taxon>PACMAD clade</taxon>
        <taxon>Panicoideae</taxon>
        <taxon>Andropogonodae</taxon>
        <taxon>Andropogoneae</taxon>
        <taxon>Saccharinae</taxon>
        <taxon>Miscanthus</taxon>
    </lineage>
</organism>
<name>A0A811MQ65_9POAL</name>
<feature type="region of interest" description="Disordered" evidence="1">
    <location>
        <begin position="1"/>
        <end position="82"/>
    </location>
</feature>
<protein>
    <submittedName>
        <fullName evidence="2">Uncharacterized protein</fullName>
    </submittedName>
</protein>
<dbReference type="EMBL" id="CAJGYO010000002">
    <property type="protein sequence ID" value="CAD6210738.1"/>
    <property type="molecule type" value="Genomic_DNA"/>
</dbReference>
<reference evidence="2" key="1">
    <citation type="submission" date="2020-10" db="EMBL/GenBank/DDBJ databases">
        <authorList>
            <person name="Han B."/>
            <person name="Lu T."/>
            <person name="Zhao Q."/>
            <person name="Huang X."/>
            <person name="Zhao Y."/>
        </authorList>
    </citation>
    <scope>NUCLEOTIDE SEQUENCE</scope>
</reference>
<sequence>MAAVGEAPPPGWCSARGRGWSGAAANSSEQPGAADPSREQPGADATSSGQPGAAGPSCEQPGRLAHPAASRWRPGGSDMVPALAPSRTRAAKTAGTVQLPGYPVRFSATQSTLSITSVAVGKDARDNTHPPLDELPTSSSATNLTLHSQLQNGCTSLLDPSNWLHFGGLIKSANVLCKFLYMKIGQKCRTLGGVTRQLVEVAERRPRTRDRGRAVKDVVDRHGGFGDQRALNATEVPDRTGQKTQWHNLGTLSRAHGSEQPAARIVPIGLPTFFRRRAQTH</sequence>
<comment type="caution">
    <text evidence="2">The sequence shown here is derived from an EMBL/GenBank/DDBJ whole genome shotgun (WGS) entry which is preliminary data.</text>
</comment>